<dbReference type="InterPro" id="IPR038081">
    <property type="entry name" value="CalX-like_sf"/>
</dbReference>
<dbReference type="RefSeq" id="WP_377717569.1">
    <property type="nucleotide sequence ID" value="NZ_JBHSAM010000014.1"/>
</dbReference>
<evidence type="ECO:0000256" key="1">
    <source>
        <dbReference type="ARBA" id="ARBA00022729"/>
    </source>
</evidence>
<evidence type="ECO:0000256" key="4">
    <source>
        <dbReference type="ARBA" id="ARBA00023065"/>
    </source>
</evidence>
<evidence type="ECO:0000259" key="6">
    <source>
        <dbReference type="SMART" id="SM00237"/>
    </source>
</evidence>
<accession>A0ABV8JXX8</accession>
<feature type="domain" description="Calx-beta" evidence="6">
    <location>
        <begin position="35"/>
        <end position="133"/>
    </location>
</feature>
<evidence type="ECO:0000313" key="7">
    <source>
        <dbReference type="EMBL" id="MFC4098868.1"/>
    </source>
</evidence>
<reference evidence="8" key="1">
    <citation type="journal article" date="2019" name="Int. J. Syst. Evol. Microbiol.">
        <title>The Global Catalogue of Microorganisms (GCM) 10K type strain sequencing project: providing services to taxonomists for standard genome sequencing and annotation.</title>
        <authorList>
            <consortium name="The Broad Institute Genomics Platform"/>
            <consortium name="The Broad Institute Genome Sequencing Center for Infectious Disease"/>
            <person name="Wu L."/>
            <person name="Ma J."/>
        </authorList>
    </citation>
    <scope>NUCLEOTIDE SEQUENCE [LARGE SCALE GENOMIC DNA]</scope>
    <source>
        <strain evidence="8">IBRC-M 10987</strain>
    </source>
</reference>
<evidence type="ECO:0000256" key="5">
    <source>
        <dbReference type="SAM" id="SignalP"/>
    </source>
</evidence>
<feature type="domain" description="Calx-beta" evidence="6">
    <location>
        <begin position="147"/>
        <end position="253"/>
    </location>
</feature>
<feature type="domain" description="Calx-beta" evidence="6">
    <location>
        <begin position="501"/>
        <end position="600"/>
    </location>
</feature>
<feature type="domain" description="Calx-beta" evidence="6">
    <location>
        <begin position="383"/>
        <end position="487"/>
    </location>
</feature>
<dbReference type="Gene3D" id="2.60.40.2030">
    <property type="match status" value="5"/>
</dbReference>
<evidence type="ECO:0000313" key="8">
    <source>
        <dbReference type="Proteomes" id="UP001595715"/>
    </source>
</evidence>
<protein>
    <submittedName>
        <fullName evidence="7">Calx-beta domain-containing protein</fullName>
    </submittedName>
</protein>
<comment type="caution">
    <text evidence="7">The sequence shown here is derived from an EMBL/GenBank/DDBJ whole genome shotgun (WGS) entry which is preliminary data.</text>
</comment>
<keyword evidence="1 5" id="KW-0732">Signal</keyword>
<dbReference type="PANTHER" id="PTHR11878">
    <property type="entry name" value="SODIUM/CALCIUM EXCHANGER"/>
    <property type="match status" value="1"/>
</dbReference>
<dbReference type="Proteomes" id="UP001595715">
    <property type="component" value="Unassembled WGS sequence"/>
</dbReference>
<dbReference type="SMART" id="SM00237">
    <property type="entry name" value="Calx_beta"/>
    <property type="match status" value="5"/>
</dbReference>
<sequence>MQGLFVLNTKAIRLKIGAALLAASLALPGSVIHAEEGDDWIPDPPATISFDAPTVTVDEGAGYVYVGVSRTGAASSLTVDYATYGGTATEGTDYLAASGQITFGPGETFATIEIPITNDIKYEPDESFSVELFNVSDGVTTIDRGTTTVTIADNDPDVPYNPGKFGFSTSLTEIDEAHPDGTVTLTVTRTEGTDGYVSVDYQVDSGTAGNGSDFEGTGGTLAFEPGESSKTIQVTLYDDAESEGNEYFHLSLSNPTNDATLAEPSFTKVRILDNEPWTPRAGSFEVNPTAPMGEASGTHYINVIRTDGADVEAAIDYTITGVTAEEGSDFTGSSGTLVFPVDETLQYIPLPILDDALSEGNETLTITLSNPTNGAVIGTYGARTYTIEDNEPHEEQHPGMFMLGASQYTVDENGGSAKLQVTRMDGADGEATLTYAILGGSAAENADYAGNSGQLTFADGETEKFIEVPIVDDSVHEAEEQFQVRLLDATGGAVVGPNYLSGVTIKDNDPAGVLQFSPFTTTVYEESKQVMMTVERTGDTSGTASVSYATKDYSALAGRDYAAQSGVLTFAPGETKKTITITMYDDSVKEWFEYFSILLSSPAGAELGTYSTGLVYVYDNDKYTIPTWPRY</sequence>
<dbReference type="SUPFAM" id="SSF141072">
    <property type="entry name" value="CalX-like"/>
    <property type="match status" value="5"/>
</dbReference>
<feature type="domain" description="Calx-beta" evidence="6">
    <location>
        <begin position="267"/>
        <end position="369"/>
    </location>
</feature>
<dbReference type="InterPro" id="IPR003644">
    <property type="entry name" value="Calx_beta"/>
</dbReference>
<keyword evidence="4" id="KW-0813">Transport</keyword>
<organism evidence="7 8">
    <name type="scientific">Paenibacillus xanthanilyticus</name>
    <dbReference type="NCBI Taxonomy" id="1783531"/>
    <lineage>
        <taxon>Bacteria</taxon>
        <taxon>Bacillati</taxon>
        <taxon>Bacillota</taxon>
        <taxon>Bacilli</taxon>
        <taxon>Bacillales</taxon>
        <taxon>Paenibacillaceae</taxon>
        <taxon>Paenibacillus</taxon>
    </lineage>
</organism>
<keyword evidence="4" id="KW-0406">Ion transport</keyword>
<proteinExistence type="predicted"/>
<keyword evidence="8" id="KW-1185">Reference proteome</keyword>
<dbReference type="EMBL" id="JBHSAM010000014">
    <property type="protein sequence ID" value="MFC4098868.1"/>
    <property type="molecule type" value="Genomic_DNA"/>
</dbReference>
<name>A0ABV8JXX8_9BACL</name>
<dbReference type="Pfam" id="PF03160">
    <property type="entry name" value="Calx-beta"/>
    <property type="match status" value="4"/>
</dbReference>
<keyword evidence="2" id="KW-0677">Repeat</keyword>
<keyword evidence="3" id="KW-0106">Calcium</keyword>
<dbReference type="InterPro" id="IPR051171">
    <property type="entry name" value="CaCA"/>
</dbReference>
<dbReference type="PANTHER" id="PTHR11878:SF65">
    <property type="entry name" value="NA_CA-EXCHANGE PROTEIN, ISOFORM G"/>
    <property type="match status" value="1"/>
</dbReference>
<evidence type="ECO:0000256" key="2">
    <source>
        <dbReference type="ARBA" id="ARBA00022737"/>
    </source>
</evidence>
<evidence type="ECO:0000256" key="3">
    <source>
        <dbReference type="ARBA" id="ARBA00022837"/>
    </source>
</evidence>
<feature type="chain" id="PRO_5047067344" evidence="5">
    <location>
        <begin position="34"/>
        <end position="631"/>
    </location>
</feature>
<gene>
    <name evidence="7" type="ORF">ACFOZ8_04285</name>
</gene>
<feature type="signal peptide" evidence="5">
    <location>
        <begin position="1"/>
        <end position="33"/>
    </location>
</feature>